<dbReference type="EMBL" id="RQXX01000002">
    <property type="protein sequence ID" value="RVV98859.1"/>
    <property type="molecule type" value="Genomic_DNA"/>
</dbReference>
<organism evidence="1 2">
    <name type="scientific">Mesobaculum littorinae</name>
    <dbReference type="NCBI Taxonomy" id="2486419"/>
    <lineage>
        <taxon>Bacteria</taxon>
        <taxon>Pseudomonadati</taxon>
        <taxon>Pseudomonadota</taxon>
        <taxon>Alphaproteobacteria</taxon>
        <taxon>Rhodobacterales</taxon>
        <taxon>Roseobacteraceae</taxon>
        <taxon>Mesobaculum</taxon>
    </lineage>
</organism>
<dbReference type="AlphaFoldDB" id="A0A438AJL6"/>
<dbReference type="SUPFAM" id="SSF53218">
    <property type="entry name" value="Molybdenum cofactor biosynthesis proteins"/>
    <property type="match status" value="1"/>
</dbReference>
<evidence type="ECO:0000313" key="1">
    <source>
        <dbReference type="EMBL" id="RVV98859.1"/>
    </source>
</evidence>
<dbReference type="Gene3D" id="3.40.980.10">
    <property type="entry name" value="MoaB/Mog-like domain"/>
    <property type="match status" value="1"/>
</dbReference>
<evidence type="ECO:0000313" key="2">
    <source>
        <dbReference type="Proteomes" id="UP000285908"/>
    </source>
</evidence>
<accession>A0A438AJL6</accession>
<gene>
    <name evidence="1" type="ORF">EKE94_08180</name>
</gene>
<dbReference type="CDD" id="cd03522">
    <property type="entry name" value="MoeA_like"/>
    <property type="match status" value="1"/>
</dbReference>
<reference evidence="1 2" key="1">
    <citation type="submission" date="2018-11" db="EMBL/GenBank/DDBJ databases">
        <title>Mesobaculum littorinae gen. nov., sp. nov., isolated from Littorina scabra that represents a novel genus of the order Rhodobacteraceae.</title>
        <authorList>
            <person name="Li F."/>
        </authorList>
    </citation>
    <scope>NUCLEOTIDE SEQUENCE [LARGE SCALE GENOMIC DNA]</scope>
    <source>
        <strain evidence="1 2">M0103</strain>
    </source>
</reference>
<sequence length="339" mass="34511">MRFGPFPLEDAPGAILAHSQAVPGGRLRKGRVLDRDDIAALRAAGLAQVIAARLDPGEVGEDAAAARLAAALVPDPATAGLRVTDATTGRVNLYATGPGVLRLDAGAVNALNRIDPMLTVATLPPFARVAAGTMVATIKVISYGVDGDALQRAEAAGQGAGQGVGQGAMAIAPVRLRSAGLILTEMPGQGPSPQKGETAIALRLDALGMELTETRVVAHDAEAIRQALRDLPGELVLILTASATSDVHDVAPAAVVGAGGRLTRYGMPVDPGNLLFLAELDDRPVIGLPGCARSPALNGADWVLERIACGIPVDDDAIAAMGVGGLLKESPARPHPREG</sequence>
<keyword evidence="2" id="KW-1185">Reference proteome</keyword>
<comment type="caution">
    <text evidence="1">The sequence shown here is derived from an EMBL/GenBank/DDBJ whole genome shotgun (WGS) entry which is preliminary data.</text>
</comment>
<protein>
    <submittedName>
        <fullName evidence="1">Molybdopterin biosynthesis protein</fullName>
    </submittedName>
</protein>
<dbReference type="Proteomes" id="UP000285908">
    <property type="component" value="Unassembled WGS sequence"/>
</dbReference>
<proteinExistence type="predicted"/>
<dbReference type="InterPro" id="IPR036425">
    <property type="entry name" value="MoaB/Mog-like_dom_sf"/>
</dbReference>
<dbReference type="OrthoDB" id="9779263at2"/>
<name>A0A438AJL6_9RHOB</name>
<dbReference type="UniPathway" id="UPA00344"/>
<dbReference type="RefSeq" id="WP_127906093.1">
    <property type="nucleotide sequence ID" value="NZ_RQXX01000002.1"/>
</dbReference>